<dbReference type="AlphaFoldDB" id="A0A9P8PCY3"/>
<reference evidence="1" key="1">
    <citation type="journal article" date="2021" name="Open Biol.">
        <title>Shared evolutionary footprints suggest mitochondrial oxidative damage underlies multiple complex I losses in fungi.</title>
        <authorList>
            <person name="Schikora-Tamarit M.A."/>
            <person name="Marcet-Houben M."/>
            <person name="Nosek J."/>
            <person name="Gabaldon T."/>
        </authorList>
    </citation>
    <scope>NUCLEOTIDE SEQUENCE</scope>
    <source>
        <strain evidence="1">NCAIM Y.01608</strain>
    </source>
</reference>
<evidence type="ECO:0000313" key="1">
    <source>
        <dbReference type="EMBL" id="KAH3669562.1"/>
    </source>
</evidence>
<organism evidence="1 2">
    <name type="scientific">Ogataea polymorpha</name>
    <dbReference type="NCBI Taxonomy" id="460523"/>
    <lineage>
        <taxon>Eukaryota</taxon>
        <taxon>Fungi</taxon>
        <taxon>Dikarya</taxon>
        <taxon>Ascomycota</taxon>
        <taxon>Saccharomycotina</taxon>
        <taxon>Pichiomycetes</taxon>
        <taxon>Pichiales</taxon>
        <taxon>Pichiaceae</taxon>
        <taxon>Ogataea</taxon>
    </lineage>
</organism>
<dbReference type="EMBL" id="JAEUBD010000983">
    <property type="protein sequence ID" value="KAH3669562.1"/>
    <property type="molecule type" value="Genomic_DNA"/>
</dbReference>
<protein>
    <submittedName>
        <fullName evidence="1">Uncharacterized protein</fullName>
    </submittedName>
</protein>
<gene>
    <name evidence="1" type="ORF">OGATHE_002374</name>
</gene>
<comment type="caution">
    <text evidence="1">The sequence shown here is derived from an EMBL/GenBank/DDBJ whole genome shotgun (WGS) entry which is preliminary data.</text>
</comment>
<dbReference type="Proteomes" id="UP000788993">
    <property type="component" value="Unassembled WGS sequence"/>
</dbReference>
<sequence>MEEKKPHSTWSLPLAAIPAPITAPTMEWVVETGIPIDVAIDNQIEEPTSAHAIVSISTEGLFSNDCTSMILLLIVSETLDPAKTAPRNSIIAARIIACQ</sequence>
<evidence type="ECO:0000313" key="2">
    <source>
        <dbReference type="Proteomes" id="UP000788993"/>
    </source>
</evidence>
<reference evidence="1" key="2">
    <citation type="submission" date="2021-01" db="EMBL/GenBank/DDBJ databases">
        <authorList>
            <person name="Schikora-Tamarit M.A."/>
        </authorList>
    </citation>
    <scope>NUCLEOTIDE SEQUENCE</scope>
    <source>
        <strain evidence="1">NCAIM Y.01608</strain>
    </source>
</reference>
<proteinExistence type="predicted"/>
<accession>A0A9P8PCY3</accession>
<keyword evidence="2" id="KW-1185">Reference proteome</keyword>
<name>A0A9P8PCY3_9ASCO</name>